<name>A0A0A9DE96_ARUDO</name>
<accession>A0A0A9DE96</accession>
<sequence>MLIHRLRSWIQMMRQCCQTEAFAGCGQAKLSVPWRMRKRVGIETGLGESLLQGRRGVAPVTEV</sequence>
<dbReference type="AlphaFoldDB" id="A0A0A9DE96"/>
<protein>
    <submittedName>
        <fullName evidence="1">Uncharacterized protein</fullName>
    </submittedName>
</protein>
<reference evidence="1" key="1">
    <citation type="submission" date="2014-09" db="EMBL/GenBank/DDBJ databases">
        <authorList>
            <person name="Magalhaes I.L.F."/>
            <person name="Oliveira U."/>
            <person name="Santos F.R."/>
            <person name="Vidigal T.H.D.A."/>
            <person name="Brescovit A.D."/>
            <person name="Santos A.J."/>
        </authorList>
    </citation>
    <scope>NUCLEOTIDE SEQUENCE</scope>
    <source>
        <tissue evidence="1">Shoot tissue taken approximately 20 cm above the soil surface</tissue>
    </source>
</reference>
<evidence type="ECO:0000313" key="1">
    <source>
        <dbReference type="EMBL" id="JAD85013.1"/>
    </source>
</evidence>
<proteinExistence type="predicted"/>
<dbReference type="EMBL" id="GBRH01212882">
    <property type="protein sequence ID" value="JAD85013.1"/>
    <property type="molecule type" value="Transcribed_RNA"/>
</dbReference>
<reference evidence="1" key="2">
    <citation type="journal article" date="2015" name="Data Brief">
        <title>Shoot transcriptome of the giant reed, Arundo donax.</title>
        <authorList>
            <person name="Barrero R.A."/>
            <person name="Guerrero F.D."/>
            <person name="Moolhuijzen P."/>
            <person name="Goolsby J.A."/>
            <person name="Tidwell J."/>
            <person name="Bellgard S.E."/>
            <person name="Bellgard M.I."/>
        </authorList>
    </citation>
    <scope>NUCLEOTIDE SEQUENCE</scope>
    <source>
        <tissue evidence="1">Shoot tissue taken approximately 20 cm above the soil surface</tissue>
    </source>
</reference>
<organism evidence="1">
    <name type="scientific">Arundo donax</name>
    <name type="common">Giant reed</name>
    <name type="synonym">Donax arundinaceus</name>
    <dbReference type="NCBI Taxonomy" id="35708"/>
    <lineage>
        <taxon>Eukaryota</taxon>
        <taxon>Viridiplantae</taxon>
        <taxon>Streptophyta</taxon>
        <taxon>Embryophyta</taxon>
        <taxon>Tracheophyta</taxon>
        <taxon>Spermatophyta</taxon>
        <taxon>Magnoliopsida</taxon>
        <taxon>Liliopsida</taxon>
        <taxon>Poales</taxon>
        <taxon>Poaceae</taxon>
        <taxon>PACMAD clade</taxon>
        <taxon>Arundinoideae</taxon>
        <taxon>Arundineae</taxon>
        <taxon>Arundo</taxon>
    </lineage>
</organism>